<dbReference type="OrthoDB" id="2965668at2"/>
<dbReference type="SUPFAM" id="SSF54862">
    <property type="entry name" value="4Fe-4S ferredoxins"/>
    <property type="match status" value="1"/>
</dbReference>
<organism evidence="6 7">
    <name type="scientific">Clostridium fermenticellae</name>
    <dbReference type="NCBI Taxonomy" id="2068654"/>
    <lineage>
        <taxon>Bacteria</taxon>
        <taxon>Bacillati</taxon>
        <taxon>Bacillota</taxon>
        <taxon>Clostridia</taxon>
        <taxon>Eubacteriales</taxon>
        <taxon>Clostridiaceae</taxon>
        <taxon>Clostridium</taxon>
    </lineage>
</organism>
<proteinExistence type="predicted"/>
<keyword evidence="3" id="KW-0408">Iron</keyword>
<keyword evidence="7" id="KW-1185">Reference proteome</keyword>
<protein>
    <submittedName>
        <fullName evidence="6">4Fe-4S ferredoxin</fullName>
    </submittedName>
</protein>
<evidence type="ECO:0000256" key="3">
    <source>
        <dbReference type="ARBA" id="ARBA00023004"/>
    </source>
</evidence>
<evidence type="ECO:0000259" key="5">
    <source>
        <dbReference type="PROSITE" id="PS51379"/>
    </source>
</evidence>
<sequence length="78" mass="8426">MSKSWYPVIDYSLCKECGACFNKCKNGVYEKKENHPVVVYPDGCVEGCHGCQNLCPVGAIQYVGDTTGKDDCGCGCCC</sequence>
<keyword evidence="4" id="KW-0411">Iron-sulfur</keyword>
<keyword evidence="1" id="KW-0004">4Fe-4S</keyword>
<dbReference type="InterPro" id="IPR050572">
    <property type="entry name" value="Fe-S_Ferredoxin"/>
</dbReference>
<evidence type="ECO:0000313" key="7">
    <source>
        <dbReference type="Proteomes" id="UP000266301"/>
    </source>
</evidence>
<evidence type="ECO:0000256" key="1">
    <source>
        <dbReference type="ARBA" id="ARBA00022485"/>
    </source>
</evidence>
<dbReference type="InterPro" id="IPR017896">
    <property type="entry name" value="4Fe4S_Fe-S-bd"/>
</dbReference>
<accession>A0A386H207</accession>
<feature type="domain" description="4Fe-4S ferredoxin-type" evidence="5">
    <location>
        <begin position="35"/>
        <end position="65"/>
    </location>
</feature>
<dbReference type="Proteomes" id="UP000266301">
    <property type="component" value="Chromosome"/>
</dbReference>
<feature type="domain" description="4Fe-4S ferredoxin-type" evidence="5">
    <location>
        <begin position="5"/>
        <end position="34"/>
    </location>
</feature>
<keyword evidence="2" id="KW-0479">Metal-binding</keyword>
<evidence type="ECO:0000313" key="6">
    <source>
        <dbReference type="EMBL" id="AYD39575.1"/>
    </source>
</evidence>
<name>A0A386H207_9CLOT</name>
<dbReference type="EMBL" id="CP032416">
    <property type="protein sequence ID" value="AYD39575.1"/>
    <property type="molecule type" value="Genomic_DNA"/>
</dbReference>
<dbReference type="RefSeq" id="WP_119970339.1">
    <property type="nucleotide sequence ID" value="NZ_CP032416.1"/>
</dbReference>
<dbReference type="GO" id="GO:0051539">
    <property type="term" value="F:4 iron, 4 sulfur cluster binding"/>
    <property type="evidence" value="ECO:0007669"/>
    <property type="project" value="UniProtKB-KW"/>
</dbReference>
<evidence type="ECO:0000256" key="4">
    <source>
        <dbReference type="ARBA" id="ARBA00023014"/>
    </source>
</evidence>
<dbReference type="Gene3D" id="3.30.70.20">
    <property type="match status" value="1"/>
</dbReference>
<dbReference type="GO" id="GO:0046872">
    <property type="term" value="F:metal ion binding"/>
    <property type="evidence" value="ECO:0007669"/>
    <property type="project" value="UniProtKB-KW"/>
</dbReference>
<gene>
    <name evidence="6" type="ORF">D4Z93_03070</name>
</gene>
<evidence type="ECO:0000256" key="2">
    <source>
        <dbReference type="ARBA" id="ARBA00022723"/>
    </source>
</evidence>
<dbReference type="PROSITE" id="PS51379">
    <property type="entry name" value="4FE4S_FER_2"/>
    <property type="match status" value="2"/>
</dbReference>
<dbReference type="KEGG" id="cfer:D4Z93_03070"/>
<dbReference type="PANTHER" id="PTHR43687:SF1">
    <property type="entry name" value="FERREDOXIN III"/>
    <property type="match status" value="1"/>
</dbReference>
<reference evidence="6 7" key="1">
    <citation type="journal article" date="2019" name="Int. J. Syst. Evol. Microbiol.">
        <title>Clostridium fermenticellae sp. nov., isolated from the mud in a fermentation cellar for the production of the Chinese liquor, baijiu.</title>
        <authorList>
            <person name="Xu P.X."/>
            <person name="Chai L.J."/>
            <person name="Qiu T."/>
            <person name="Zhang X.J."/>
            <person name="Lu Z.M."/>
            <person name="Xiao C."/>
            <person name="Wang S.T."/>
            <person name="Shen C.H."/>
            <person name="Shi J.S."/>
            <person name="Xu Z.H."/>
        </authorList>
    </citation>
    <scope>NUCLEOTIDE SEQUENCE [LARGE SCALE GENOMIC DNA]</scope>
    <source>
        <strain evidence="6 7">JN500901</strain>
    </source>
</reference>
<dbReference type="AlphaFoldDB" id="A0A386H207"/>
<dbReference type="Pfam" id="PF13237">
    <property type="entry name" value="Fer4_10"/>
    <property type="match status" value="1"/>
</dbReference>
<dbReference type="PANTHER" id="PTHR43687">
    <property type="entry name" value="ADENYLYLSULFATE REDUCTASE, BETA SUBUNIT"/>
    <property type="match status" value="1"/>
</dbReference>